<keyword evidence="1" id="KW-0732">Signal</keyword>
<dbReference type="EMBL" id="VDGG01000025">
    <property type="protein sequence ID" value="TQR12958.1"/>
    <property type="molecule type" value="Genomic_DNA"/>
</dbReference>
<dbReference type="OrthoDB" id="2867369at2"/>
<dbReference type="RefSeq" id="WP_142607805.1">
    <property type="nucleotide sequence ID" value="NZ_VDGG01000025.1"/>
</dbReference>
<protein>
    <submittedName>
        <fullName evidence="2">Uncharacterized protein</fullName>
    </submittedName>
</protein>
<organism evidence="2 3">
    <name type="scientific">Psychrobacillus soli</name>
    <dbReference type="NCBI Taxonomy" id="1543965"/>
    <lineage>
        <taxon>Bacteria</taxon>
        <taxon>Bacillati</taxon>
        <taxon>Bacillota</taxon>
        <taxon>Bacilli</taxon>
        <taxon>Bacillales</taxon>
        <taxon>Bacillaceae</taxon>
        <taxon>Psychrobacillus</taxon>
    </lineage>
</organism>
<feature type="signal peptide" evidence="1">
    <location>
        <begin position="1"/>
        <end position="23"/>
    </location>
</feature>
<reference evidence="2 3" key="1">
    <citation type="submission" date="2019-05" db="EMBL/GenBank/DDBJ databases">
        <title>Psychrobacillus vulpis sp. nov., a new species isolated from feces of a red fox that inhabits in The Tablas de Daimiel Natural Park, Albacete, Spain.</title>
        <authorList>
            <person name="Rodriguez M."/>
            <person name="Reina J.C."/>
            <person name="Bejar V."/>
            <person name="Llamas I."/>
        </authorList>
    </citation>
    <scope>NUCLEOTIDE SEQUENCE [LARGE SCALE GENOMIC DNA]</scope>
    <source>
        <strain evidence="2 3">NHI-2</strain>
    </source>
</reference>
<comment type="caution">
    <text evidence="2">The sequence shown here is derived from an EMBL/GenBank/DDBJ whole genome shotgun (WGS) entry which is preliminary data.</text>
</comment>
<dbReference type="AlphaFoldDB" id="A0A544T6D8"/>
<name>A0A544T6D8_9BACI</name>
<proteinExistence type="predicted"/>
<evidence type="ECO:0000313" key="2">
    <source>
        <dbReference type="EMBL" id="TQR12958.1"/>
    </source>
</evidence>
<feature type="chain" id="PRO_5022114582" evidence="1">
    <location>
        <begin position="24"/>
        <end position="142"/>
    </location>
</feature>
<keyword evidence="3" id="KW-1185">Reference proteome</keyword>
<evidence type="ECO:0000313" key="3">
    <source>
        <dbReference type="Proteomes" id="UP000318937"/>
    </source>
</evidence>
<dbReference type="PROSITE" id="PS51257">
    <property type="entry name" value="PROKAR_LIPOPROTEIN"/>
    <property type="match status" value="1"/>
</dbReference>
<dbReference type="Proteomes" id="UP000318937">
    <property type="component" value="Unassembled WGS sequence"/>
</dbReference>
<sequence length="142" mass="16244">MVNKRLFLILIISVLSACSQLQATEDNSTMDQITIEQIETTLTEQNLKLEESNLPSNNVFFQQLNDVIPIAYFIDGKPLSIYVFPNEQEREKGKLEFEEKTAAAELVIHQTYATKNILVYYIDGNEETINKINSAINQLNEE</sequence>
<gene>
    <name evidence="2" type="ORF">FG383_12920</name>
</gene>
<evidence type="ECO:0000256" key="1">
    <source>
        <dbReference type="SAM" id="SignalP"/>
    </source>
</evidence>
<accession>A0A544T6D8</accession>